<evidence type="ECO:0000313" key="2">
    <source>
        <dbReference type="Proteomes" id="UP000070544"/>
    </source>
</evidence>
<keyword evidence="2" id="KW-1185">Reference proteome</keyword>
<gene>
    <name evidence="1" type="ORF">M427DRAFT_338995</name>
</gene>
<protein>
    <submittedName>
        <fullName evidence="1">Uncharacterized protein</fullName>
    </submittedName>
</protein>
<reference evidence="1 2" key="1">
    <citation type="journal article" date="2015" name="Genome Biol. Evol.">
        <title>Phylogenomic analyses indicate that early fungi evolved digesting cell walls of algal ancestors of land plants.</title>
        <authorList>
            <person name="Chang Y."/>
            <person name="Wang S."/>
            <person name="Sekimoto S."/>
            <person name="Aerts A.L."/>
            <person name="Choi C."/>
            <person name="Clum A."/>
            <person name="LaButti K.M."/>
            <person name="Lindquist E.A."/>
            <person name="Yee Ngan C."/>
            <person name="Ohm R.A."/>
            <person name="Salamov A.A."/>
            <person name="Grigoriev I.V."/>
            <person name="Spatafora J.W."/>
            <person name="Berbee M.L."/>
        </authorList>
    </citation>
    <scope>NUCLEOTIDE SEQUENCE [LARGE SCALE GENOMIC DNA]</scope>
    <source>
        <strain evidence="1 2">JEL478</strain>
    </source>
</reference>
<name>A0A139ACQ5_GONPJ</name>
<evidence type="ECO:0000313" key="1">
    <source>
        <dbReference type="EMBL" id="KXS14557.1"/>
    </source>
</evidence>
<dbReference type="AlphaFoldDB" id="A0A139ACQ5"/>
<sequence length="115" mass="13321">MHKAFYNNRNSFRSRSPSVRPVHFQFLPSLPTVRLPCHLSLTSHHLPPRQLIATPVHIHVHAHHTTPLQIRHQKLSLGITLPTASVPQERRLRLCPRDLVRSLLMFMLVLAARRD</sequence>
<dbReference type="Proteomes" id="UP000070544">
    <property type="component" value="Unassembled WGS sequence"/>
</dbReference>
<organism evidence="1 2">
    <name type="scientific">Gonapodya prolifera (strain JEL478)</name>
    <name type="common">Monoblepharis prolifera</name>
    <dbReference type="NCBI Taxonomy" id="1344416"/>
    <lineage>
        <taxon>Eukaryota</taxon>
        <taxon>Fungi</taxon>
        <taxon>Fungi incertae sedis</taxon>
        <taxon>Chytridiomycota</taxon>
        <taxon>Chytridiomycota incertae sedis</taxon>
        <taxon>Monoblepharidomycetes</taxon>
        <taxon>Monoblepharidales</taxon>
        <taxon>Gonapodyaceae</taxon>
        <taxon>Gonapodya</taxon>
    </lineage>
</organism>
<dbReference type="EMBL" id="KQ965768">
    <property type="protein sequence ID" value="KXS14557.1"/>
    <property type="molecule type" value="Genomic_DNA"/>
</dbReference>
<proteinExistence type="predicted"/>
<accession>A0A139ACQ5</accession>